<accession>A0A4Y3IMM8</accession>
<evidence type="ECO:0000313" key="2">
    <source>
        <dbReference type="Proteomes" id="UP000318242"/>
    </source>
</evidence>
<dbReference type="EMBL" id="BJLH01000008">
    <property type="protein sequence ID" value="GEA60751.1"/>
    <property type="molecule type" value="Genomic_DNA"/>
</dbReference>
<gene>
    <name evidence="1" type="ORF">VCO01S_19440</name>
</gene>
<sequence length="122" mass="13654">MNNYILNNCRNYNYYAQYGVKKIAYDYTLGKSINTLIADIVKGDTITVLSYSVDGKRVKALTYSVLDKGVLNGRDDNAEYGVIFGDLMKSDVIPKVKASNQYPEMFDKNGNFKQGVNVKVTA</sequence>
<organism evidence="1 2">
    <name type="scientific">Vibrio comitans NBRC 102076</name>
    <dbReference type="NCBI Taxonomy" id="1219078"/>
    <lineage>
        <taxon>Bacteria</taxon>
        <taxon>Pseudomonadati</taxon>
        <taxon>Pseudomonadota</taxon>
        <taxon>Gammaproteobacteria</taxon>
        <taxon>Vibrionales</taxon>
        <taxon>Vibrionaceae</taxon>
        <taxon>Vibrio</taxon>
    </lineage>
</organism>
<keyword evidence="2" id="KW-1185">Reference proteome</keyword>
<dbReference type="OrthoDB" id="10002132at2"/>
<dbReference type="AlphaFoldDB" id="A0A4Y3IMM8"/>
<evidence type="ECO:0000313" key="1">
    <source>
        <dbReference type="EMBL" id="GEA60751.1"/>
    </source>
</evidence>
<comment type="caution">
    <text evidence="1">The sequence shown here is derived from an EMBL/GenBank/DDBJ whole genome shotgun (WGS) entry which is preliminary data.</text>
</comment>
<protein>
    <submittedName>
        <fullName evidence="1">Uncharacterized protein</fullName>
    </submittedName>
</protein>
<name>A0A4Y3IMM8_9VIBR</name>
<proteinExistence type="predicted"/>
<dbReference type="RefSeq" id="WP_141271157.1">
    <property type="nucleotide sequence ID" value="NZ_BJLH01000008.1"/>
</dbReference>
<reference evidence="1 2" key="1">
    <citation type="submission" date="2019-06" db="EMBL/GenBank/DDBJ databases">
        <title>Whole genome shotgun sequence of Vibrio comitans NBRC 102076.</title>
        <authorList>
            <person name="Hosoyama A."/>
            <person name="Uohara A."/>
            <person name="Ohji S."/>
            <person name="Ichikawa N."/>
        </authorList>
    </citation>
    <scope>NUCLEOTIDE SEQUENCE [LARGE SCALE GENOMIC DNA]</scope>
    <source>
        <strain evidence="1 2">NBRC 102076</strain>
    </source>
</reference>
<dbReference type="Proteomes" id="UP000318242">
    <property type="component" value="Unassembled WGS sequence"/>
</dbReference>